<name>A0A8X6YB52_9ARAC</name>
<reference evidence="1" key="1">
    <citation type="submission" date="2020-08" db="EMBL/GenBank/DDBJ databases">
        <title>Multicomponent nature underlies the extraordinary mechanical properties of spider dragline silk.</title>
        <authorList>
            <person name="Kono N."/>
            <person name="Nakamura H."/>
            <person name="Mori M."/>
            <person name="Yoshida Y."/>
            <person name="Ohtoshi R."/>
            <person name="Malay A.D."/>
            <person name="Moran D.A.P."/>
            <person name="Tomita M."/>
            <person name="Numata K."/>
            <person name="Arakawa K."/>
        </authorList>
    </citation>
    <scope>NUCLEOTIDE SEQUENCE</scope>
</reference>
<proteinExistence type="predicted"/>
<sequence length="49" mass="5640">MRFCPHDPCPSHLESNDLQQEVEAALRQLNASLSYSKFTCRRKVTVGEF</sequence>
<accession>A0A8X6YB52</accession>
<comment type="caution">
    <text evidence="1">The sequence shown here is derived from an EMBL/GenBank/DDBJ whole genome shotgun (WGS) entry which is preliminary data.</text>
</comment>
<dbReference type="EMBL" id="BMAV01017710">
    <property type="protein sequence ID" value="GFY69566.1"/>
    <property type="molecule type" value="Genomic_DNA"/>
</dbReference>
<organism evidence="1 2">
    <name type="scientific">Trichonephila inaurata madagascariensis</name>
    <dbReference type="NCBI Taxonomy" id="2747483"/>
    <lineage>
        <taxon>Eukaryota</taxon>
        <taxon>Metazoa</taxon>
        <taxon>Ecdysozoa</taxon>
        <taxon>Arthropoda</taxon>
        <taxon>Chelicerata</taxon>
        <taxon>Arachnida</taxon>
        <taxon>Araneae</taxon>
        <taxon>Araneomorphae</taxon>
        <taxon>Entelegynae</taxon>
        <taxon>Araneoidea</taxon>
        <taxon>Nephilidae</taxon>
        <taxon>Trichonephila</taxon>
        <taxon>Trichonephila inaurata</taxon>
    </lineage>
</organism>
<gene>
    <name evidence="1" type="ORF">TNIN_46861</name>
</gene>
<feature type="non-terminal residue" evidence="1">
    <location>
        <position position="49"/>
    </location>
</feature>
<dbReference type="AlphaFoldDB" id="A0A8X6YB52"/>
<keyword evidence="2" id="KW-1185">Reference proteome</keyword>
<evidence type="ECO:0000313" key="2">
    <source>
        <dbReference type="Proteomes" id="UP000886998"/>
    </source>
</evidence>
<dbReference type="Proteomes" id="UP000886998">
    <property type="component" value="Unassembled WGS sequence"/>
</dbReference>
<protein>
    <submittedName>
        <fullName evidence="1">Uncharacterized protein</fullName>
    </submittedName>
</protein>
<evidence type="ECO:0000313" key="1">
    <source>
        <dbReference type="EMBL" id="GFY69566.1"/>
    </source>
</evidence>